<reference evidence="2" key="1">
    <citation type="journal article" date="2011" name="PLoS Pathog.">
        <title>Multiple candidate effectors from the oomycete pathogen Hyaloperonospora arabidopsidis suppress host plant immunity.</title>
        <authorList>
            <person name="Fabro G."/>
            <person name="Steinbrenner J."/>
            <person name="Coates M."/>
            <person name="Ishaque N."/>
            <person name="Baxter L."/>
            <person name="Studholme D.J."/>
            <person name="Koerner E."/>
            <person name="Allen R."/>
            <person name="Piquerez S.J.M."/>
            <person name="Rougon-Cardoso A."/>
            <person name="Greenshields D."/>
            <person name="Lei R."/>
            <person name="Badel J.L."/>
            <person name="Caillaud M.C."/>
            <person name="Van den Ackerveken G."/>
            <person name="Parker J.E."/>
            <person name="Beynon J."/>
            <person name="Jones J.D.G."/>
        </authorList>
    </citation>
    <scope>NUCLEOTIDE SEQUENCE</scope>
    <source>
        <strain evidence="2">Emoy2</strain>
        <tissue evidence="2">Conidiospore</tissue>
    </source>
</reference>
<feature type="non-terminal residue" evidence="2">
    <location>
        <position position="1"/>
    </location>
</feature>
<sequence>IPTADKLIKRTTSNLPPVTPPEISMKRMLRGADRGIADASTFSFLKPVIYWLKKKKDAIVTGSTNAIKNLEEEDRVTVAQRSS</sequence>
<name>G3C9Q8_HYAAE</name>
<evidence type="ECO:0000313" key="2">
    <source>
        <dbReference type="EMBL" id="CCC55834.1"/>
    </source>
</evidence>
<proteinExistence type="evidence at transcript level"/>
<organism evidence="2">
    <name type="scientific">Hyaloperonospora arabidopsidis (strain Emoy2)</name>
    <name type="common">Downy mildew agent</name>
    <name type="synonym">Peronospora arabidopsidis</name>
    <dbReference type="NCBI Taxonomy" id="559515"/>
    <lineage>
        <taxon>Eukaryota</taxon>
        <taxon>Sar</taxon>
        <taxon>Stramenopiles</taxon>
        <taxon>Oomycota</taxon>
        <taxon>Peronosporomycetes</taxon>
        <taxon>Peronosporales</taxon>
        <taxon>Peronosporaceae</taxon>
        <taxon>Hyaloperonospora</taxon>
    </lineage>
</organism>
<feature type="region of interest" description="Disordered" evidence="1">
    <location>
        <begin position="1"/>
        <end position="22"/>
    </location>
</feature>
<dbReference type="EMBL" id="HE574756">
    <property type="protein sequence ID" value="CCC55834.1"/>
    <property type="molecule type" value="mRNA"/>
</dbReference>
<dbReference type="AlphaFoldDB" id="G3C9Q8"/>
<protein>
    <submittedName>
        <fullName evidence="2">RxLR effector candidate</fullName>
    </submittedName>
</protein>
<accession>G3C9Q8</accession>
<gene>
    <name evidence="2" type="primary">RxL74</name>
</gene>
<evidence type="ECO:0000256" key="1">
    <source>
        <dbReference type="SAM" id="MobiDB-lite"/>
    </source>
</evidence>